<dbReference type="InterPro" id="IPR004147">
    <property type="entry name" value="ABC1_dom"/>
</dbReference>
<organism evidence="6 7">
    <name type="scientific">Luminiphilus syltensis NOR5-1B</name>
    <dbReference type="NCBI Taxonomy" id="565045"/>
    <lineage>
        <taxon>Bacteria</taxon>
        <taxon>Pseudomonadati</taxon>
        <taxon>Pseudomonadota</taxon>
        <taxon>Gammaproteobacteria</taxon>
        <taxon>Cellvibrionales</taxon>
        <taxon>Halieaceae</taxon>
        <taxon>Luminiphilus</taxon>
    </lineage>
</organism>
<dbReference type="SUPFAM" id="SSF56112">
    <property type="entry name" value="Protein kinase-like (PK-like)"/>
    <property type="match status" value="1"/>
</dbReference>
<dbReference type="InterPro" id="IPR034646">
    <property type="entry name" value="ADCK3_dom"/>
</dbReference>
<evidence type="ECO:0000256" key="4">
    <source>
        <dbReference type="ARBA" id="ARBA00022840"/>
    </source>
</evidence>
<feature type="domain" description="ABC1 atypical kinase-like" evidence="5">
    <location>
        <begin position="97"/>
        <end position="338"/>
    </location>
</feature>
<dbReference type="Pfam" id="PF03109">
    <property type="entry name" value="ABC1"/>
    <property type="match status" value="1"/>
</dbReference>
<dbReference type="PANTHER" id="PTHR43851:SF3">
    <property type="entry name" value="COENZYME Q8"/>
    <property type="match status" value="1"/>
</dbReference>
<evidence type="ECO:0000256" key="3">
    <source>
        <dbReference type="ARBA" id="ARBA00022741"/>
    </source>
</evidence>
<dbReference type="RefSeq" id="WP_009020003.1">
    <property type="nucleotide sequence ID" value="NZ_DS999411.1"/>
</dbReference>
<keyword evidence="4" id="KW-0067">ATP-binding</keyword>
<dbReference type="PANTHER" id="PTHR43851">
    <property type="match status" value="1"/>
</dbReference>
<accession>B8KWL4</accession>
<dbReference type="AlphaFoldDB" id="B8KWL4"/>
<evidence type="ECO:0000256" key="2">
    <source>
        <dbReference type="ARBA" id="ARBA00022679"/>
    </source>
</evidence>
<evidence type="ECO:0000259" key="5">
    <source>
        <dbReference type="Pfam" id="PF03109"/>
    </source>
</evidence>
<dbReference type="STRING" id="565045.NOR51B_1202"/>
<dbReference type="eggNOG" id="COG0661">
    <property type="taxonomic scope" value="Bacteria"/>
</dbReference>
<keyword evidence="7" id="KW-1185">Reference proteome</keyword>
<sequence>MSKKNPIKRGALGRGLAVSIASARAGGALAIDGAWRRIRGGEAQSSPRLHSEARRFAQSLGELKGSYVKIGQIMALLGEHFMPPELTSALHELEAGTRPLDWQHIEPTLRRSLGNAFDDLDIEREAIAAASLAQVHRARVKATGQQLVLKVQYPELTAVIDDDFNVVVRMMRLARWIPAGRDFDAWLSTMRRQLHAETDYPRELAMAGRMAAHLSAWQPEAEVTIRVPEYHAVYSAGEVLAIEYIDGLPVTDARILQLSQARRNALGRAMLELFFAEVFDWGLMQVDSNFGNYLIDPSGGELTLLDFGSVIELEDSFVASLGDAIFAGLANDERRLADALTRLGCIKPDASDHVRSTFSKFVHHVIEPLRYPEDIPDESINDAGAYQWQASGLLNRAGKRAAGSAASRHFAIPSEQFALIVRKLTGVFTFISVLDAEFNGWEVAQRYQARFGGEA</sequence>
<dbReference type="CDD" id="cd13970">
    <property type="entry name" value="ABC1_ADCK3"/>
    <property type="match status" value="1"/>
</dbReference>
<dbReference type="GO" id="GO:0005524">
    <property type="term" value="F:ATP binding"/>
    <property type="evidence" value="ECO:0007669"/>
    <property type="project" value="UniProtKB-KW"/>
</dbReference>
<dbReference type="GO" id="GO:0016740">
    <property type="term" value="F:transferase activity"/>
    <property type="evidence" value="ECO:0007669"/>
    <property type="project" value="UniProtKB-KW"/>
</dbReference>
<name>B8KWL4_9GAMM</name>
<proteinExistence type="inferred from homology"/>
<dbReference type="InterPro" id="IPR011009">
    <property type="entry name" value="Kinase-like_dom_sf"/>
</dbReference>
<dbReference type="HOGENOM" id="CLU_006533_9_3_6"/>
<comment type="similarity">
    <text evidence="1">Belongs to the protein kinase superfamily. ADCK protein kinase family.</text>
</comment>
<evidence type="ECO:0000256" key="1">
    <source>
        <dbReference type="ARBA" id="ARBA00009670"/>
    </source>
</evidence>
<dbReference type="EMBL" id="DS999411">
    <property type="protein sequence ID" value="EED35257.1"/>
    <property type="molecule type" value="Genomic_DNA"/>
</dbReference>
<reference evidence="7" key="1">
    <citation type="journal article" date="2013" name="BMC Microbiol.">
        <title>Taxonomy and evolution of bacteriochlorophyll a-containing members of the OM60/NOR5 clade of marine gammaproteobacteria: description of Luminiphilus syltensis gen. nov., sp. nov., reclassification of Haliea rubra as Pseudohaliea rubra gen. nov., comb. nov., and emendation of Chromatocurvus halotolerans.</title>
        <authorList>
            <person name="Spring S."/>
            <person name="Riedel T."/>
            <person name="Sproer C."/>
            <person name="Yan S."/>
            <person name="Harder J."/>
            <person name="Fuchs B.M."/>
        </authorList>
    </citation>
    <scope>NUCLEOTIDE SEQUENCE [LARGE SCALE GENOMIC DNA]</scope>
    <source>
        <strain evidence="7">NOR51-B</strain>
    </source>
</reference>
<dbReference type="Proteomes" id="UP000004699">
    <property type="component" value="Unassembled WGS sequence"/>
</dbReference>
<keyword evidence="3" id="KW-0547">Nucleotide-binding</keyword>
<gene>
    <name evidence="6" type="ORF">NOR51B_1202</name>
</gene>
<protein>
    <submittedName>
        <fullName evidence="6">ABC-1 domain protein</fullName>
    </submittedName>
</protein>
<dbReference type="InterPro" id="IPR051409">
    <property type="entry name" value="Atypical_kinase_ADCK"/>
</dbReference>
<dbReference type="OrthoDB" id="9795390at2"/>
<keyword evidence="2" id="KW-0808">Transferase</keyword>
<dbReference type="GO" id="GO:0006744">
    <property type="term" value="P:ubiquinone biosynthetic process"/>
    <property type="evidence" value="ECO:0007669"/>
    <property type="project" value="TreeGrafter"/>
</dbReference>
<evidence type="ECO:0000313" key="6">
    <source>
        <dbReference type="EMBL" id="EED35257.1"/>
    </source>
</evidence>
<evidence type="ECO:0000313" key="7">
    <source>
        <dbReference type="Proteomes" id="UP000004699"/>
    </source>
</evidence>